<dbReference type="PROSITE" id="PS51257">
    <property type="entry name" value="PROKAR_LIPOPROTEIN"/>
    <property type="match status" value="1"/>
</dbReference>
<evidence type="ECO:0008006" key="4">
    <source>
        <dbReference type="Google" id="ProtNLM"/>
    </source>
</evidence>
<evidence type="ECO:0000256" key="1">
    <source>
        <dbReference type="SAM" id="MobiDB-lite"/>
    </source>
</evidence>
<keyword evidence="2" id="KW-0732">Signal</keyword>
<dbReference type="KEGG" id="baqk:QN215_07825"/>
<dbReference type="AlphaFoldDB" id="A0AB39U5B3"/>
<feature type="compositionally biased region" description="Polar residues" evidence="1">
    <location>
        <begin position="23"/>
        <end position="43"/>
    </location>
</feature>
<sequence>MQAKLIAVMVSLVAVLALSACGSTPDTSTAQGTPDTTSPSSSIEPAAPLDLTGTWASKSDDASDTTMQATVKDSTIEINWVTPDSTSLYWTGSYEAPTEATDTYSWTSQGDTETMSSALLASQDSTKDFTYENGELTFETSALGATKTIRLHRN</sequence>
<dbReference type="RefSeq" id="WP_369343763.1">
    <property type="nucleotide sequence ID" value="NZ_CP129674.1"/>
</dbReference>
<accession>A0AB39U5B3</accession>
<feature type="chain" id="PRO_5044325242" description="Lipoprotein" evidence="2">
    <location>
        <begin position="23"/>
        <end position="154"/>
    </location>
</feature>
<feature type="signal peptide" evidence="2">
    <location>
        <begin position="1"/>
        <end position="22"/>
    </location>
</feature>
<reference evidence="3" key="1">
    <citation type="submission" date="2023-07" db="EMBL/GenBank/DDBJ databases">
        <title>Bifidobacterium aquikefiriaerophilum sp. nov. and Bifidobacterium eccum sp. nov., isolated from water kefir.</title>
        <authorList>
            <person name="Breselge S."/>
            <person name="Bellassi P."/>
            <person name="Barcenilla C."/>
            <person name="Alvarez-Ordonez A."/>
            <person name="Morelli L."/>
            <person name="Cotter P.D."/>
        </authorList>
    </citation>
    <scope>NUCLEOTIDE SEQUENCE</scope>
    <source>
        <strain evidence="3">WK041_4_12</strain>
    </source>
</reference>
<gene>
    <name evidence="3" type="ORF">QN215_07825</name>
</gene>
<name>A0AB39U5B3_9BIFI</name>
<protein>
    <recommendedName>
        <fullName evidence="4">Lipoprotein</fullName>
    </recommendedName>
</protein>
<feature type="region of interest" description="Disordered" evidence="1">
    <location>
        <begin position="23"/>
        <end position="62"/>
    </location>
</feature>
<organism evidence="3">
    <name type="scientific">Bifidobacterium aquikefiricola</name>
    <dbReference type="NCBI Taxonomy" id="3059038"/>
    <lineage>
        <taxon>Bacteria</taxon>
        <taxon>Bacillati</taxon>
        <taxon>Actinomycetota</taxon>
        <taxon>Actinomycetes</taxon>
        <taxon>Bifidobacteriales</taxon>
        <taxon>Bifidobacteriaceae</taxon>
        <taxon>Bifidobacterium</taxon>
    </lineage>
</organism>
<dbReference type="EMBL" id="CP129674">
    <property type="protein sequence ID" value="XDS44168.1"/>
    <property type="molecule type" value="Genomic_DNA"/>
</dbReference>
<proteinExistence type="predicted"/>
<evidence type="ECO:0000313" key="3">
    <source>
        <dbReference type="EMBL" id="XDS44168.1"/>
    </source>
</evidence>
<evidence type="ECO:0000256" key="2">
    <source>
        <dbReference type="SAM" id="SignalP"/>
    </source>
</evidence>